<protein>
    <submittedName>
        <fullName evidence="6">Beta-lactamase domain protein</fullName>
    </submittedName>
</protein>
<dbReference type="CDD" id="cd06262">
    <property type="entry name" value="metallo-hydrolase-like_MBL-fold"/>
    <property type="match status" value="1"/>
</dbReference>
<accession>A7I4A6</accession>
<dbReference type="GeneID" id="5411343"/>
<dbReference type="InterPro" id="IPR051453">
    <property type="entry name" value="MBL_Glyoxalase_II"/>
</dbReference>
<keyword evidence="3" id="KW-0378">Hydrolase</keyword>
<dbReference type="eggNOG" id="arCOG00504">
    <property type="taxonomic scope" value="Archaea"/>
</dbReference>
<evidence type="ECO:0000256" key="3">
    <source>
        <dbReference type="ARBA" id="ARBA00022801"/>
    </source>
</evidence>
<keyword evidence="7" id="KW-1185">Reference proteome</keyword>
<name>A7I4A6_METB6</name>
<organism evidence="6 7">
    <name type="scientific">Methanoregula boonei (strain DSM 21154 / JCM 14090 / 6A8)</name>
    <dbReference type="NCBI Taxonomy" id="456442"/>
    <lineage>
        <taxon>Archaea</taxon>
        <taxon>Methanobacteriati</taxon>
        <taxon>Methanobacteriota</taxon>
        <taxon>Stenosarchaea group</taxon>
        <taxon>Methanomicrobia</taxon>
        <taxon>Methanomicrobiales</taxon>
        <taxon>Methanoregulaceae</taxon>
        <taxon>Methanoregula</taxon>
    </lineage>
</organism>
<dbReference type="STRING" id="456442.Mboo_0043"/>
<evidence type="ECO:0000259" key="5">
    <source>
        <dbReference type="SMART" id="SM00849"/>
    </source>
</evidence>
<dbReference type="OrthoDB" id="197151at2157"/>
<dbReference type="RefSeq" id="WP_011991055.1">
    <property type="nucleotide sequence ID" value="NC_009712.1"/>
</dbReference>
<feature type="domain" description="Metallo-beta-lactamase" evidence="5">
    <location>
        <begin position="12"/>
        <end position="176"/>
    </location>
</feature>
<evidence type="ECO:0000256" key="2">
    <source>
        <dbReference type="ARBA" id="ARBA00022723"/>
    </source>
</evidence>
<dbReference type="PANTHER" id="PTHR46233:SF3">
    <property type="entry name" value="HYDROXYACYLGLUTATHIONE HYDROLASE GLOC"/>
    <property type="match status" value="1"/>
</dbReference>
<dbReference type="AlphaFoldDB" id="A7I4A6"/>
<dbReference type="Pfam" id="PF00753">
    <property type="entry name" value="Lactamase_B"/>
    <property type="match status" value="1"/>
</dbReference>
<evidence type="ECO:0000256" key="1">
    <source>
        <dbReference type="ARBA" id="ARBA00001947"/>
    </source>
</evidence>
<dbReference type="InterPro" id="IPR036866">
    <property type="entry name" value="RibonucZ/Hydroxyglut_hydro"/>
</dbReference>
<dbReference type="InterPro" id="IPR001279">
    <property type="entry name" value="Metallo-B-lactamas"/>
</dbReference>
<evidence type="ECO:0000313" key="6">
    <source>
        <dbReference type="EMBL" id="ABS54567.1"/>
    </source>
</evidence>
<dbReference type="EMBL" id="CP000780">
    <property type="protein sequence ID" value="ABS54567.1"/>
    <property type="molecule type" value="Genomic_DNA"/>
</dbReference>
<gene>
    <name evidence="6" type="ordered locus">Mboo_0043</name>
</gene>
<sequence length="200" mass="21418">MQVRWIPEQGALANSYIFGTVLVDAGLLPMAIQPFKDTIDTIVLTHCHFDHTAHVKEIAHMCKAKVAIHRADAMGLFEDAQSLSMHFGARSPGIAPDIKLNDGDTIGGLTVIHTPGHTPGSICLWSEADKVLISGDTVFTDGAFGRYDFPGGSRQALEESLDRLSALDVEGLYPGHGEPVDCGGKRHIAAARQLMKGGYG</sequence>
<dbReference type="GO" id="GO:0016787">
    <property type="term" value="F:hydrolase activity"/>
    <property type="evidence" value="ECO:0007669"/>
    <property type="project" value="UniProtKB-KW"/>
</dbReference>
<evidence type="ECO:0000256" key="4">
    <source>
        <dbReference type="ARBA" id="ARBA00022833"/>
    </source>
</evidence>
<dbReference type="KEGG" id="mbn:Mboo_0043"/>
<evidence type="ECO:0000313" key="7">
    <source>
        <dbReference type="Proteomes" id="UP000002408"/>
    </source>
</evidence>
<dbReference type="Proteomes" id="UP000002408">
    <property type="component" value="Chromosome"/>
</dbReference>
<keyword evidence="2" id="KW-0479">Metal-binding</keyword>
<dbReference type="PANTHER" id="PTHR46233">
    <property type="entry name" value="HYDROXYACYLGLUTATHIONE HYDROLASE GLOC"/>
    <property type="match status" value="1"/>
</dbReference>
<dbReference type="Gene3D" id="3.60.15.10">
    <property type="entry name" value="Ribonuclease Z/Hydroxyacylglutathione hydrolase-like"/>
    <property type="match status" value="1"/>
</dbReference>
<dbReference type="SUPFAM" id="SSF56281">
    <property type="entry name" value="Metallo-hydrolase/oxidoreductase"/>
    <property type="match status" value="1"/>
</dbReference>
<dbReference type="GO" id="GO:0046872">
    <property type="term" value="F:metal ion binding"/>
    <property type="evidence" value="ECO:0007669"/>
    <property type="project" value="UniProtKB-KW"/>
</dbReference>
<dbReference type="HOGENOM" id="CLU_030571_5_1_2"/>
<comment type="cofactor">
    <cofactor evidence="1">
        <name>Zn(2+)</name>
        <dbReference type="ChEBI" id="CHEBI:29105"/>
    </cofactor>
</comment>
<proteinExistence type="predicted"/>
<reference evidence="7" key="1">
    <citation type="journal article" date="2015" name="Microbiology">
        <title>Genome of Methanoregula boonei 6A8 reveals adaptations to oligotrophic peatland environments.</title>
        <authorList>
            <person name="Braeuer S."/>
            <person name="Cadillo-Quiroz H."/>
            <person name="Kyrpides N."/>
            <person name="Woyke T."/>
            <person name="Goodwin L."/>
            <person name="Detter C."/>
            <person name="Podell S."/>
            <person name="Yavitt J.B."/>
            <person name="Zinder S.H."/>
        </authorList>
    </citation>
    <scope>NUCLEOTIDE SEQUENCE [LARGE SCALE GENOMIC DNA]</scope>
    <source>
        <strain evidence="7">DSM 21154 / JCM 14090 / 6A8</strain>
    </source>
</reference>
<dbReference type="SMART" id="SM00849">
    <property type="entry name" value="Lactamase_B"/>
    <property type="match status" value="1"/>
</dbReference>
<keyword evidence="4" id="KW-0862">Zinc</keyword>